<dbReference type="OrthoDB" id="5842445at2759"/>
<evidence type="ECO:0000313" key="2">
    <source>
        <dbReference type="EMBL" id="VBB28002.1"/>
    </source>
</evidence>
<name>A0A498S8X7_ACAVI</name>
<feature type="region of interest" description="Disordered" evidence="1">
    <location>
        <begin position="193"/>
        <end position="213"/>
    </location>
</feature>
<gene>
    <name evidence="2" type="ORF">NAV_LOCUS2832</name>
</gene>
<proteinExistence type="predicted"/>
<evidence type="ECO:0000256" key="1">
    <source>
        <dbReference type="SAM" id="MobiDB-lite"/>
    </source>
</evidence>
<organism evidence="2 3">
    <name type="scientific">Acanthocheilonema viteae</name>
    <name type="common">Filarial nematode worm</name>
    <name type="synonym">Dipetalonema viteae</name>
    <dbReference type="NCBI Taxonomy" id="6277"/>
    <lineage>
        <taxon>Eukaryota</taxon>
        <taxon>Metazoa</taxon>
        <taxon>Ecdysozoa</taxon>
        <taxon>Nematoda</taxon>
        <taxon>Chromadorea</taxon>
        <taxon>Rhabditida</taxon>
        <taxon>Spirurina</taxon>
        <taxon>Spiruromorpha</taxon>
        <taxon>Filarioidea</taxon>
        <taxon>Onchocercidae</taxon>
        <taxon>Acanthocheilonema</taxon>
    </lineage>
</organism>
<evidence type="ECO:0000313" key="3">
    <source>
        <dbReference type="Proteomes" id="UP000276991"/>
    </source>
</evidence>
<dbReference type="AlphaFoldDB" id="A0A498S8X7"/>
<protein>
    <submittedName>
        <fullName evidence="2">Uncharacterized protein</fullName>
    </submittedName>
</protein>
<reference evidence="2 3" key="1">
    <citation type="submission" date="2018-08" db="EMBL/GenBank/DDBJ databases">
        <authorList>
            <person name="Laetsch R D."/>
            <person name="Stevens L."/>
            <person name="Kumar S."/>
            <person name="Blaxter L. M."/>
        </authorList>
    </citation>
    <scope>NUCLEOTIDE SEQUENCE [LARGE SCALE GENOMIC DNA]</scope>
</reference>
<sequence>MGNKSSSSSQMPPYLLGSGSSSKNFPKHYYTTPFIAQSYGAPVFHQSVNSLQHFSGTDSGYMTSPADSERWRINNWKMGNSRLSLNEAFFMDGPPRARPSSMLPMPSIIPIPPPTLKQFKKWQKRQKKILKKMGSIPANIIPPHAPLTPLLQYSRAFSVDNLSRQVLDSHVDVPTTQKRIWKESRKVAQNQAYGNTAPDMPSDPPKSSFSSSCSNGFAVSDFRMTHSAPSTNTSDRSRLTSTTDHSSSLHHQTPSPVQLKNSSNQHLHRIRESRNDAGLAGTPRRLQQWNLVAKGGPSATVRHETADVVDEETNIEVRKDEIGHKSSDINYTSRKTAAISKCSHPKAATSRDCDERNYGYRNGISGSTSINNQYNNCNTNNDDDINLERNVPVKITLETEEVPEKNIQLFSKNATNSTDDDKVFSTDVIASNPFQRHNSASGTATQNQTTQQTQLGYFPLKKSADYGSTISSLTQSSNMKTEVSDIDFSWVNDVENRLEREIAFVREGSRQQLPVQYFGMDLDQSKTDKDEAAVVVSPPYTTTTKSLEVFGECESRKELSQIHSDVRSKAAMFDTEAFRNERKVDEQQAAYRYRSRSTPHGNVYIPQPDYQSYDPISVDISQNSSQCSGIYSSNASLATGSKYARCLQHRNKSSSMKVNGNVAGVEAKYGNSYRNNNEKMTKQQGQQPYSDYGDEMLQHNQTYGAAECYIQNAVRRSTEKPWRISVAY</sequence>
<accession>A0A498S8X7</accession>
<dbReference type="EMBL" id="UPTC01000324">
    <property type="protein sequence ID" value="VBB28002.1"/>
    <property type="molecule type" value="Genomic_DNA"/>
</dbReference>
<feature type="compositionally biased region" description="Low complexity" evidence="1">
    <location>
        <begin position="230"/>
        <end position="250"/>
    </location>
</feature>
<dbReference type="Proteomes" id="UP000276991">
    <property type="component" value="Unassembled WGS sequence"/>
</dbReference>
<feature type="compositionally biased region" description="Polar residues" evidence="1">
    <location>
        <begin position="251"/>
        <end position="265"/>
    </location>
</feature>
<keyword evidence="3" id="KW-1185">Reference proteome</keyword>
<feature type="region of interest" description="Disordered" evidence="1">
    <location>
        <begin position="225"/>
        <end position="267"/>
    </location>
</feature>